<feature type="domain" description="C2H2-type" evidence="11">
    <location>
        <begin position="438"/>
        <end position="465"/>
    </location>
</feature>
<keyword evidence="2" id="KW-0677">Repeat</keyword>
<accession>A0A401T069</accession>
<dbReference type="PANTHER" id="PTHR46105">
    <property type="entry name" value="AGAP004733-PA"/>
    <property type="match status" value="1"/>
</dbReference>
<feature type="domain" description="C2H2-type" evidence="11">
    <location>
        <begin position="522"/>
        <end position="549"/>
    </location>
</feature>
<dbReference type="SMART" id="SM00225">
    <property type="entry name" value="BTB"/>
    <property type="match status" value="1"/>
</dbReference>
<dbReference type="GO" id="GO:0008270">
    <property type="term" value="F:zinc ion binding"/>
    <property type="evidence" value="ECO:0007669"/>
    <property type="project" value="UniProtKB-KW"/>
</dbReference>
<dbReference type="FunFam" id="3.30.160.60:FF:000259">
    <property type="entry name" value="Zinc finger and BTB domain containing 7C"/>
    <property type="match status" value="1"/>
</dbReference>
<dbReference type="PROSITE" id="PS50097">
    <property type="entry name" value="BTB"/>
    <property type="match status" value="1"/>
</dbReference>
<dbReference type="SUPFAM" id="SSF57667">
    <property type="entry name" value="beta-beta-alpha zinc fingers"/>
    <property type="match status" value="2"/>
</dbReference>
<dbReference type="InterPro" id="IPR036236">
    <property type="entry name" value="Znf_C2H2_sf"/>
</dbReference>
<proteinExistence type="predicted"/>
<feature type="domain" description="C2H2-type" evidence="11">
    <location>
        <begin position="466"/>
        <end position="493"/>
    </location>
</feature>
<sequence length="688" mass="79223">MITKRTYIVNQWCQVSQVYKFWRLQRLTYTTVPDIKMASTTDGLIGIPFPDHSNELLCSLNEQRRDGLLCDLILVVKDQEYKTHRSILAAFSKYFKTLFTTDTLEEQHNVYQIDFVTPEALSAILEFAYTSTLTISSSNVKDVLSAAQLLEIQCLIQVCVDIMESSDRVSVDRTGPGKQSIQNPQEDLLKENYTESPQRGFDEFPEQELQESHEKHCNGFLEQGHKENPQQDLKESPQQDLEETLQEHVNESEENFQEGDHWNKEYDFQTNKLIEKQCTELPCEFLSQFTVNDPGRCLGPVRDFSLESLLKGGLCPRGDLLNGRTSVSPLRPGFFPPLWNGGYSRFPQLVQHQDVDQLPLNLVVKKEKIKEEAKEDLPSTTSLCDFFKGIMLENSHNNLGTLKDFNSYLNILGPSYLAAVYPTWPLEYEKKMRPKASQQCPICNKVIQGAGKLPRHMRTHTGEKPYMCSICEVRFTRQDKLKIHMRKHTGERPYTCIHCNARFVHNYDLKNHLRIHTGIRPYQCVHCYKSFTRSDHLHRHIKRQSCRLPRPRRGRRPATWHSASLLYAQGGPSQSTHSNENSTSIPPRQEDRLLNANKFDPGNTGKNFHGNVQNSKIFLNEAAVKEREIPTPSMLNGNHIIDERDRSIFAFTLSHNNTFSHLPQQYYSTSDPWGMQFNPTPSIQEASN</sequence>
<dbReference type="AlphaFoldDB" id="A0A401T069"/>
<dbReference type="Gene3D" id="3.30.160.60">
    <property type="entry name" value="Classic Zinc Finger"/>
    <property type="match status" value="4"/>
</dbReference>
<evidence type="ECO:0000259" key="10">
    <source>
        <dbReference type="PROSITE" id="PS50097"/>
    </source>
</evidence>
<reference evidence="12 13" key="1">
    <citation type="journal article" date="2018" name="Nat. Ecol. Evol.">
        <title>Shark genomes provide insights into elasmobranch evolution and the origin of vertebrates.</title>
        <authorList>
            <person name="Hara Y"/>
            <person name="Yamaguchi K"/>
            <person name="Onimaru K"/>
            <person name="Kadota M"/>
            <person name="Koyanagi M"/>
            <person name="Keeley SD"/>
            <person name="Tatsumi K"/>
            <person name="Tanaka K"/>
            <person name="Motone F"/>
            <person name="Kageyama Y"/>
            <person name="Nozu R"/>
            <person name="Adachi N"/>
            <person name="Nishimura O"/>
            <person name="Nakagawa R"/>
            <person name="Tanegashima C"/>
            <person name="Kiyatake I"/>
            <person name="Matsumoto R"/>
            <person name="Murakumo K"/>
            <person name="Nishida K"/>
            <person name="Terakita A"/>
            <person name="Kuratani S"/>
            <person name="Sato K"/>
            <person name="Hyodo S Kuraku.S."/>
        </authorList>
    </citation>
    <scope>NUCLEOTIDE SEQUENCE [LARGE SCALE GENOMIC DNA]</scope>
</reference>
<dbReference type="EMBL" id="BEZZ01000774">
    <property type="protein sequence ID" value="GCC36018.1"/>
    <property type="molecule type" value="Genomic_DNA"/>
</dbReference>
<dbReference type="OMA" id="HLDMERN"/>
<feature type="domain" description="BTB" evidence="10">
    <location>
        <begin position="70"/>
        <end position="137"/>
    </location>
</feature>
<evidence type="ECO:0000256" key="1">
    <source>
        <dbReference type="ARBA" id="ARBA00022723"/>
    </source>
</evidence>
<comment type="caution">
    <text evidence="12">The sequence shown here is derived from an EMBL/GenBank/DDBJ whole genome shotgun (WGS) entry which is preliminary data.</text>
</comment>
<dbReference type="InterPro" id="IPR050457">
    <property type="entry name" value="ZnFinger_BTB_dom_contain"/>
</dbReference>
<evidence type="ECO:0000313" key="12">
    <source>
        <dbReference type="EMBL" id="GCC36018.1"/>
    </source>
</evidence>
<comment type="function">
    <text evidence="5">May be a tumor suppressor gene.</text>
</comment>
<evidence type="ECO:0000256" key="9">
    <source>
        <dbReference type="SAM" id="MobiDB-lite"/>
    </source>
</evidence>
<evidence type="ECO:0000313" key="13">
    <source>
        <dbReference type="Proteomes" id="UP000287033"/>
    </source>
</evidence>
<feature type="compositionally biased region" description="Polar residues" evidence="9">
    <location>
        <begin position="571"/>
        <end position="586"/>
    </location>
</feature>
<dbReference type="GO" id="GO:0000981">
    <property type="term" value="F:DNA-binding transcription factor activity, RNA polymerase II-specific"/>
    <property type="evidence" value="ECO:0007669"/>
    <property type="project" value="TreeGrafter"/>
</dbReference>
<keyword evidence="3 8" id="KW-0863">Zinc-finger</keyword>
<dbReference type="FunFam" id="3.30.160.60:FF:000115">
    <property type="entry name" value="Zinc finger and BTB domain containing 7C"/>
    <property type="match status" value="1"/>
</dbReference>
<dbReference type="Pfam" id="PF00096">
    <property type="entry name" value="zf-C2H2"/>
    <property type="match status" value="2"/>
</dbReference>
<dbReference type="PROSITE" id="PS00028">
    <property type="entry name" value="ZINC_FINGER_C2H2_1"/>
    <property type="match status" value="3"/>
</dbReference>
<evidence type="ECO:0000256" key="6">
    <source>
        <dbReference type="ARBA" id="ARBA00070667"/>
    </source>
</evidence>
<feature type="region of interest" description="Disordered" evidence="9">
    <location>
        <begin position="169"/>
        <end position="188"/>
    </location>
</feature>
<dbReference type="InterPro" id="IPR011333">
    <property type="entry name" value="SKP1/BTB/POZ_sf"/>
</dbReference>
<organism evidence="12 13">
    <name type="scientific">Chiloscyllium punctatum</name>
    <name type="common">Brownbanded bambooshark</name>
    <name type="synonym">Hemiscyllium punctatum</name>
    <dbReference type="NCBI Taxonomy" id="137246"/>
    <lineage>
        <taxon>Eukaryota</taxon>
        <taxon>Metazoa</taxon>
        <taxon>Chordata</taxon>
        <taxon>Craniata</taxon>
        <taxon>Vertebrata</taxon>
        <taxon>Chondrichthyes</taxon>
        <taxon>Elasmobranchii</taxon>
        <taxon>Galeomorphii</taxon>
        <taxon>Galeoidea</taxon>
        <taxon>Orectolobiformes</taxon>
        <taxon>Hemiscylliidae</taxon>
        <taxon>Chiloscyllium</taxon>
    </lineage>
</organism>
<evidence type="ECO:0000256" key="7">
    <source>
        <dbReference type="ARBA" id="ARBA00081530"/>
    </source>
</evidence>
<evidence type="ECO:0000256" key="3">
    <source>
        <dbReference type="ARBA" id="ARBA00022771"/>
    </source>
</evidence>
<dbReference type="Pfam" id="PF00651">
    <property type="entry name" value="BTB"/>
    <property type="match status" value="1"/>
</dbReference>
<feature type="domain" description="C2H2-type" evidence="11">
    <location>
        <begin position="494"/>
        <end position="521"/>
    </location>
</feature>
<keyword evidence="4" id="KW-0862">Zinc</keyword>
<dbReference type="Proteomes" id="UP000287033">
    <property type="component" value="Unassembled WGS sequence"/>
</dbReference>
<dbReference type="STRING" id="137246.A0A401T069"/>
<dbReference type="PANTHER" id="PTHR46105:SF7">
    <property type="entry name" value="ZINC FINGER AND BTB DOMAIN-CONTAINING PROTEIN 7C"/>
    <property type="match status" value="1"/>
</dbReference>
<evidence type="ECO:0000259" key="11">
    <source>
        <dbReference type="PROSITE" id="PS50157"/>
    </source>
</evidence>
<dbReference type="PROSITE" id="PS50157">
    <property type="entry name" value="ZINC_FINGER_C2H2_2"/>
    <property type="match status" value="4"/>
</dbReference>
<evidence type="ECO:0000256" key="5">
    <source>
        <dbReference type="ARBA" id="ARBA00059598"/>
    </source>
</evidence>
<evidence type="ECO:0000256" key="2">
    <source>
        <dbReference type="ARBA" id="ARBA00022737"/>
    </source>
</evidence>
<protein>
    <recommendedName>
        <fullName evidence="6">Zinc finger and BTB domain-containing protein 7C</fullName>
    </recommendedName>
    <alternativeName>
        <fullName evidence="7">Zinc finger and BTB domain-containing protein 36</fullName>
    </alternativeName>
</protein>
<dbReference type="SMART" id="SM00355">
    <property type="entry name" value="ZnF_C2H2"/>
    <property type="match status" value="4"/>
</dbReference>
<dbReference type="SUPFAM" id="SSF54695">
    <property type="entry name" value="POZ domain"/>
    <property type="match status" value="1"/>
</dbReference>
<dbReference type="OrthoDB" id="8922241at2759"/>
<keyword evidence="1" id="KW-0479">Metal-binding</keyword>
<dbReference type="InterPro" id="IPR000210">
    <property type="entry name" value="BTB/POZ_dom"/>
</dbReference>
<keyword evidence="13" id="KW-1185">Reference proteome</keyword>
<name>A0A401T069_CHIPU</name>
<dbReference type="Gene3D" id="3.30.710.10">
    <property type="entry name" value="Potassium Channel Kv1.1, Chain A"/>
    <property type="match status" value="1"/>
</dbReference>
<feature type="region of interest" description="Disordered" evidence="9">
    <location>
        <begin position="568"/>
        <end position="590"/>
    </location>
</feature>
<gene>
    <name evidence="12" type="ORF">chiPu_0014509</name>
</gene>
<dbReference type="FunFam" id="3.30.160.60:FF:000138">
    <property type="entry name" value="Zinc finger and BTB domain containing 7C"/>
    <property type="match status" value="1"/>
</dbReference>
<evidence type="ECO:0000256" key="4">
    <source>
        <dbReference type="ARBA" id="ARBA00022833"/>
    </source>
</evidence>
<dbReference type="InterPro" id="IPR013087">
    <property type="entry name" value="Znf_C2H2_type"/>
</dbReference>
<evidence type="ECO:0000256" key="8">
    <source>
        <dbReference type="PROSITE-ProRule" id="PRU00042"/>
    </source>
</evidence>
<dbReference type="GO" id="GO:0000978">
    <property type="term" value="F:RNA polymerase II cis-regulatory region sequence-specific DNA binding"/>
    <property type="evidence" value="ECO:0007669"/>
    <property type="project" value="TreeGrafter"/>
</dbReference>